<reference evidence="3 4" key="1">
    <citation type="submission" date="2016-11" db="EMBL/GenBank/DDBJ databases">
        <authorList>
            <person name="Jaros S."/>
            <person name="Januszkiewicz K."/>
            <person name="Wedrychowicz H."/>
        </authorList>
    </citation>
    <scope>NUCLEOTIDE SEQUENCE [LARGE SCALE GENOMIC DNA]</scope>
    <source>
        <strain evidence="3 4">DSM 45627</strain>
    </source>
</reference>
<accession>A0A1M5ILW8</accession>
<dbReference type="Proteomes" id="UP000186132">
    <property type="component" value="Unassembled WGS sequence"/>
</dbReference>
<dbReference type="Pfam" id="PF02719">
    <property type="entry name" value="Polysacc_synt_2"/>
    <property type="match status" value="1"/>
</dbReference>
<name>A0A1M5ILW8_9ACTN</name>
<comment type="similarity">
    <text evidence="1">Belongs to the polysaccharide synthase family.</text>
</comment>
<organism evidence="3 4">
    <name type="scientific">Jatrophihabitans endophyticus</name>
    <dbReference type="NCBI Taxonomy" id="1206085"/>
    <lineage>
        <taxon>Bacteria</taxon>
        <taxon>Bacillati</taxon>
        <taxon>Actinomycetota</taxon>
        <taxon>Actinomycetes</taxon>
        <taxon>Jatrophihabitantales</taxon>
        <taxon>Jatrophihabitantaceae</taxon>
        <taxon>Jatrophihabitans</taxon>
    </lineage>
</organism>
<evidence type="ECO:0000256" key="1">
    <source>
        <dbReference type="ARBA" id="ARBA00007430"/>
    </source>
</evidence>
<dbReference type="STRING" id="1206085.SAMN05443575_1928"/>
<feature type="domain" description="Polysaccharide biosynthesis protein CapD-like" evidence="2">
    <location>
        <begin position="78"/>
        <end position="309"/>
    </location>
</feature>
<dbReference type="SUPFAM" id="SSF51735">
    <property type="entry name" value="NAD(P)-binding Rossmann-fold domains"/>
    <property type="match status" value="1"/>
</dbReference>
<dbReference type="PANTHER" id="PTHR43318:SF1">
    <property type="entry name" value="POLYSACCHARIDE BIOSYNTHESIS PROTEIN EPSC-RELATED"/>
    <property type="match status" value="1"/>
</dbReference>
<dbReference type="OrthoDB" id="9803111at2"/>
<evidence type="ECO:0000313" key="4">
    <source>
        <dbReference type="Proteomes" id="UP000186132"/>
    </source>
</evidence>
<dbReference type="PANTHER" id="PTHR43318">
    <property type="entry name" value="UDP-N-ACETYLGLUCOSAMINE 4,6-DEHYDRATASE"/>
    <property type="match status" value="1"/>
</dbReference>
<proteinExistence type="inferred from homology"/>
<dbReference type="RefSeq" id="WP_073389065.1">
    <property type="nucleotide sequence ID" value="NZ_FQVU01000002.1"/>
</dbReference>
<gene>
    <name evidence="3" type="ORF">SAMN05443575_1928</name>
</gene>
<sequence>MSAVVRKIVEEMTEVVPPGQARLDYRSREHLHRLTTLLVDADATAEAEYERYLAIADRGLDTAPVHDRLVAAYGGQRVLVTGGTGCIGSVLSRELLAFEPAEVFCIYTTHDDFVPVPGVVYVDVDIRDEAAVRDVVGRMRPDVVFHCAAQRSPGLAEREVARTLQANVVGTRNVLRAARDVDVRRFVHASTGKAMRYYTTDVYAASKKVAEWLVADYGAEGRATGMARFTHVVDNAVVLENVENALARPDGVIRVHDPDLEFYAQSARESAQLLLLAGLDAATDRPHGLAIRSLGEPARLLDVVVGKIKASPRGDEAAIYLSGYDKGYERGNPPGLYDPENATELSPLVNAIEAATAVPHDAADNVDRFEIALPPSGGDVDALVDAIDHACAVGDPLDASAELARAAKQVADAMFHRCPDPLFTRIHAMAARADVALPTTRRPAA</sequence>
<dbReference type="EMBL" id="FQVU01000002">
    <property type="protein sequence ID" value="SHG28920.1"/>
    <property type="molecule type" value="Genomic_DNA"/>
</dbReference>
<dbReference type="InterPro" id="IPR003869">
    <property type="entry name" value="Polysac_CapD-like"/>
</dbReference>
<keyword evidence="4" id="KW-1185">Reference proteome</keyword>
<evidence type="ECO:0000313" key="3">
    <source>
        <dbReference type="EMBL" id="SHG28920.1"/>
    </source>
</evidence>
<dbReference type="InterPro" id="IPR051203">
    <property type="entry name" value="Polysaccharide_Synthase-Rel"/>
</dbReference>
<evidence type="ECO:0000259" key="2">
    <source>
        <dbReference type="Pfam" id="PF02719"/>
    </source>
</evidence>
<dbReference type="InterPro" id="IPR036291">
    <property type="entry name" value="NAD(P)-bd_dom_sf"/>
</dbReference>
<dbReference type="AlphaFoldDB" id="A0A1M5ILW8"/>
<dbReference type="Gene3D" id="3.40.50.720">
    <property type="entry name" value="NAD(P)-binding Rossmann-like Domain"/>
    <property type="match status" value="1"/>
</dbReference>
<protein>
    <submittedName>
        <fullName evidence="3">Polysaccharide biosynthesis protein</fullName>
    </submittedName>
</protein>